<keyword evidence="2" id="KW-1185">Reference proteome</keyword>
<dbReference type="AlphaFoldDB" id="R9NXW5"/>
<sequence length="203" mass="22467">MAASGLEQVGKEIDVGLTDAHSIEQLLQVIGKRRRRWASRLAASLCGYGAHQQSESSMTAKMLLQSSTGSDDYIDQELRGKTDHRIEETKENADQKQSLVGVEDDDAIPETSRWPVGAVTRVARRRLRAEAEGEWETGWLDPFVRNEPVLTEGLILKRVVADIDGGPECRQRPQSSLLRVDMAASQPLNVIVMRSTAASARCR</sequence>
<reference evidence="2" key="1">
    <citation type="journal article" date="2013" name="Genome Announc.">
        <title>Draft genome sequence of the basidiomycetous yeast-like fungus Pseudozyma hubeiensis SY62, which produces an abundant amount of the biosurfactant mannosylerythritol lipids.</title>
        <authorList>
            <person name="Konishi M."/>
            <person name="Hatada Y."/>
            <person name="Horiuchi J."/>
        </authorList>
    </citation>
    <scope>NUCLEOTIDE SEQUENCE [LARGE SCALE GENOMIC DNA]</scope>
    <source>
        <strain evidence="2">SY62</strain>
    </source>
</reference>
<dbReference type="Proteomes" id="UP000014071">
    <property type="component" value="Unassembled WGS sequence"/>
</dbReference>
<gene>
    <name evidence="1" type="ORF">PHSY_000967</name>
</gene>
<accession>R9NXW5</accession>
<evidence type="ECO:0000313" key="1">
    <source>
        <dbReference type="EMBL" id="GAC93402.1"/>
    </source>
</evidence>
<dbReference type="GeneID" id="24106268"/>
<dbReference type="RefSeq" id="XP_012186989.1">
    <property type="nucleotide sequence ID" value="XM_012331599.1"/>
</dbReference>
<name>R9NXW5_PSEHS</name>
<proteinExistence type="predicted"/>
<protein>
    <submittedName>
        <fullName evidence="1">Uncharacterized protein</fullName>
    </submittedName>
</protein>
<dbReference type="EMBL" id="DF238776">
    <property type="protein sequence ID" value="GAC93402.1"/>
    <property type="molecule type" value="Genomic_DNA"/>
</dbReference>
<dbReference type="HOGENOM" id="CLU_1349451_0_0_1"/>
<organism evidence="1 2">
    <name type="scientific">Pseudozyma hubeiensis (strain SY62)</name>
    <name type="common">Yeast</name>
    <dbReference type="NCBI Taxonomy" id="1305764"/>
    <lineage>
        <taxon>Eukaryota</taxon>
        <taxon>Fungi</taxon>
        <taxon>Dikarya</taxon>
        <taxon>Basidiomycota</taxon>
        <taxon>Ustilaginomycotina</taxon>
        <taxon>Ustilaginomycetes</taxon>
        <taxon>Ustilaginales</taxon>
        <taxon>Ustilaginaceae</taxon>
        <taxon>Pseudozyma</taxon>
    </lineage>
</organism>
<evidence type="ECO:0000313" key="2">
    <source>
        <dbReference type="Proteomes" id="UP000014071"/>
    </source>
</evidence>